<keyword evidence="3" id="KW-1185">Reference proteome</keyword>
<reference evidence="3" key="2">
    <citation type="submission" date="2014-11" db="EMBL/GenBank/DDBJ databases">
        <title>Draft genome sequence of Hydrogenophaga intermedia S1.</title>
        <authorList>
            <person name="Gan H.M."/>
            <person name="Chew T.H."/>
            <person name="Stolz A."/>
        </authorList>
    </citation>
    <scope>NUCLEOTIDE SEQUENCE [LARGE SCALE GENOMIC DNA]</scope>
    <source>
        <strain evidence="3">S1</strain>
    </source>
</reference>
<accession>A0A1L1P945</accession>
<dbReference type="AlphaFoldDB" id="A0A1L1P945"/>
<protein>
    <submittedName>
        <fullName evidence="2">Uncharacterized protein</fullName>
    </submittedName>
</protein>
<sequence length="177" mass="19800" precursor="true">MPLTRRALAPLAAALLFSGTALAGPNDPSKFDGTRYLPQKALYDFNFSKPLEGKAAFGYVKNHLRAIKEYGDPKSHIVIVAHGNELHAFSRLNRAAYPDMYEELKALSDAGVTIRVCANAARSRGYKPDEFYDVITVVPAAVIDLAKWQNEGYSYMYAEMFPRLTREDLVKQIPELQ</sequence>
<keyword evidence="1" id="KW-0732">Signal</keyword>
<feature type="signal peptide" evidence="1">
    <location>
        <begin position="1"/>
        <end position="23"/>
    </location>
</feature>
<dbReference type="SUPFAM" id="SSF75169">
    <property type="entry name" value="DsrEFH-like"/>
    <property type="match status" value="1"/>
</dbReference>
<dbReference type="PANTHER" id="PTHR37691">
    <property type="entry name" value="BLR3518 PROTEIN"/>
    <property type="match status" value="1"/>
</dbReference>
<evidence type="ECO:0000313" key="3">
    <source>
        <dbReference type="Proteomes" id="UP000028878"/>
    </source>
</evidence>
<evidence type="ECO:0000313" key="2">
    <source>
        <dbReference type="EMBL" id="CDN85750.1"/>
    </source>
</evidence>
<dbReference type="InterPro" id="IPR003787">
    <property type="entry name" value="Sulphur_relay_DsrE/F-like"/>
</dbReference>
<name>A0A1L1P945_HYDIT</name>
<gene>
    <name evidence="2" type="ORF">BN948_00142</name>
</gene>
<dbReference type="RefSeq" id="WP_009519958.1">
    <property type="nucleotide sequence ID" value="NZ_CCAE010000001.1"/>
</dbReference>
<feature type="chain" id="PRO_5009681256" evidence="1">
    <location>
        <begin position="24"/>
        <end position="177"/>
    </location>
</feature>
<dbReference type="Gene3D" id="3.40.1260.10">
    <property type="entry name" value="DsrEFH-like"/>
    <property type="match status" value="1"/>
</dbReference>
<dbReference type="EMBL" id="CCAE010000001">
    <property type="protein sequence ID" value="CDN85750.1"/>
    <property type="molecule type" value="Genomic_DNA"/>
</dbReference>
<evidence type="ECO:0000256" key="1">
    <source>
        <dbReference type="SAM" id="SignalP"/>
    </source>
</evidence>
<reference evidence="3" key="1">
    <citation type="submission" date="2014-02" db="EMBL/GenBank/DDBJ databases">
        <authorList>
            <person name="Gan H."/>
        </authorList>
    </citation>
    <scope>NUCLEOTIDE SEQUENCE [LARGE SCALE GENOMIC DNA]</scope>
    <source>
        <strain evidence="3">S1</strain>
    </source>
</reference>
<proteinExistence type="predicted"/>
<dbReference type="PANTHER" id="PTHR37691:SF1">
    <property type="entry name" value="BLR3518 PROTEIN"/>
    <property type="match status" value="1"/>
</dbReference>
<organism evidence="2 3">
    <name type="scientific">Hydrogenophaga intermedia</name>
    <dbReference type="NCBI Taxonomy" id="65786"/>
    <lineage>
        <taxon>Bacteria</taxon>
        <taxon>Pseudomonadati</taxon>
        <taxon>Pseudomonadota</taxon>
        <taxon>Betaproteobacteria</taxon>
        <taxon>Burkholderiales</taxon>
        <taxon>Comamonadaceae</taxon>
        <taxon>Hydrogenophaga</taxon>
    </lineage>
</organism>
<dbReference type="InterPro" id="IPR027396">
    <property type="entry name" value="DsrEFH-like"/>
</dbReference>
<dbReference type="Pfam" id="PF02635">
    <property type="entry name" value="DsrE"/>
    <property type="match status" value="1"/>
</dbReference>
<dbReference type="Proteomes" id="UP000028878">
    <property type="component" value="Unassembled WGS sequence"/>
</dbReference>